<reference evidence="4" key="1">
    <citation type="submission" date="2023-03" db="EMBL/GenBank/DDBJ databases">
        <title>Complete genome of Cladonia borealis.</title>
        <authorList>
            <person name="Park H."/>
        </authorList>
    </citation>
    <scope>NUCLEOTIDE SEQUENCE</scope>
    <source>
        <strain evidence="4">ANT050790</strain>
    </source>
</reference>
<feature type="region of interest" description="Disordered" evidence="3">
    <location>
        <begin position="1"/>
        <end position="30"/>
    </location>
</feature>
<dbReference type="SMART" id="SM00369">
    <property type="entry name" value="LRR_TYP"/>
    <property type="match status" value="2"/>
</dbReference>
<dbReference type="SUPFAM" id="SSF52058">
    <property type="entry name" value="L domain-like"/>
    <property type="match status" value="1"/>
</dbReference>
<dbReference type="InterPro" id="IPR032675">
    <property type="entry name" value="LRR_dom_sf"/>
</dbReference>
<feature type="compositionally biased region" description="Basic and acidic residues" evidence="3">
    <location>
        <begin position="154"/>
        <end position="184"/>
    </location>
</feature>
<protein>
    <submittedName>
        <fullName evidence="4">Uncharacterized protein</fullName>
    </submittedName>
</protein>
<keyword evidence="1" id="KW-0433">Leucine-rich repeat</keyword>
<evidence type="ECO:0000313" key="4">
    <source>
        <dbReference type="EMBL" id="KAK0510050.1"/>
    </source>
</evidence>
<feature type="compositionally biased region" description="Low complexity" evidence="3">
    <location>
        <begin position="48"/>
        <end position="61"/>
    </location>
</feature>
<evidence type="ECO:0000256" key="2">
    <source>
        <dbReference type="ARBA" id="ARBA00022737"/>
    </source>
</evidence>
<dbReference type="EMBL" id="JAFEKC020000017">
    <property type="protein sequence ID" value="KAK0510050.1"/>
    <property type="molecule type" value="Genomic_DNA"/>
</dbReference>
<feature type="region of interest" description="Disordered" evidence="3">
    <location>
        <begin position="91"/>
        <end position="191"/>
    </location>
</feature>
<dbReference type="PANTHER" id="PTHR45752">
    <property type="entry name" value="LEUCINE-RICH REPEAT-CONTAINING"/>
    <property type="match status" value="1"/>
</dbReference>
<proteinExistence type="predicted"/>
<evidence type="ECO:0000313" key="5">
    <source>
        <dbReference type="Proteomes" id="UP001166286"/>
    </source>
</evidence>
<sequence length="629" mass="70971">MDQLASNRDPLDVGSNSEATSEHSGSMCSCKATNASDELWDDTQVLRAPTLPLLPPTNARPVSKKRDLDEWLASSSDAPLFSSDDLLASSSDLYLNEHRRKRRHRGAWYKEEQVPMKSTTQGSPPQESRRKGPFQRNMDSGVWLPSDESTGSEESERNEELTGSEESKHKEELTGSEESERNEELTGSGEAEYSRELAIRKARIVMDMGGFMDNVDDNKGAATLPWSIDVLGRASKIEDKFATAYHKATQVTEDQEGFEGLVFPYWQKQPHRLEQYHSQQKIAHAEVLQCVEKGYESVDLSSLDLQQIRGQTLRPLHYLIRQTHAGGRVECYEELIPSIHLFLSNNELDDVPGELFKLENLTVLSLRSNNLTEISSSIGKLTKLQELNVGSNQLNWLPWELLQLTKTSLTRWTLLPNPFIRPAPSTWEYNKRVLMPDSDHAYHVASTHCAFLDITGASNRQWRPAPSSTTEHWPEPARIHEFLGPPAEERTRVPSLLELVLRKCYNSPQLSQLPFLLPEDVGVAYLIRLLKQTFYIKEAGGRRCSVCGREYIVPRTEWVEWWCLVPPHSSGRNESALDESGGPIPFLRRGCSWACWVQEPVTLIKGWSLAATGDRPPGGDATRVRSVSI</sequence>
<dbReference type="InterPro" id="IPR001611">
    <property type="entry name" value="Leu-rich_rpt"/>
</dbReference>
<dbReference type="Proteomes" id="UP001166286">
    <property type="component" value="Unassembled WGS sequence"/>
</dbReference>
<feature type="compositionally biased region" description="Polar residues" evidence="3">
    <location>
        <begin position="14"/>
        <end position="30"/>
    </location>
</feature>
<dbReference type="PROSITE" id="PS51450">
    <property type="entry name" value="LRR"/>
    <property type="match status" value="1"/>
</dbReference>
<keyword evidence="5" id="KW-1185">Reference proteome</keyword>
<evidence type="ECO:0000256" key="1">
    <source>
        <dbReference type="ARBA" id="ARBA00022614"/>
    </source>
</evidence>
<feature type="compositionally biased region" description="Polar residues" evidence="3">
    <location>
        <begin position="116"/>
        <end position="126"/>
    </location>
</feature>
<dbReference type="Gene3D" id="3.80.10.10">
    <property type="entry name" value="Ribonuclease Inhibitor"/>
    <property type="match status" value="1"/>
</dbReference>
<feature type="compositionally biased region" description="Basic residues" evidence="3">
    <location>
        <begin position="98"/>
        <end position="107"/>
    </location>
</feature>
<organism evidence="4 5">
    <name type="scientific">Cladonia borealis</name>
    <dbReference type="NCBI Taxonomy" id="184061"/>
    <lineage>
        <taxon>Eukaryota</taxon>
        <taxon>Fungi</taxon>
        <taxon>Dikarya</taxon>
        <taxon>Ascomycota</taxon>
        <taxon>Pezizomycotina</taxon>
        <taxon>Lecanoromycetes</taxon>
        <taxon>OSLEUM clade</taxon>
        <taxon>Lecanoromycetidae</taxon>
        <taxon>Lecanorales</taxon>
        <taxon>Lecanorineae</taxon>
        <taxon>Cladoniaceae</taxon>
        <taxon>Cladonia</taxon>
    </lineage>
</organism>
<name>A0AA39QXT9_9LECA</name>
<comment type="caution">
    <text evidence="4">The sequence shown here is derived from an EMBL/GenBank/DDBJ whole genome shotgun (WGS) entry which is preliminary data.</text>
</comment>
<dbReference type="PANTHER" id="PTHR45752:SF187">
    <property type="entry name" value="LEUCINE-RICH REPEAT AND IQ DOMAIN-CONTAINING PROTEIN 4"/>
    <property type="match status" value="1"/>
</dbReference>
<keyword evidence="2" id="KW-0677">Repeat</keyword>
<gene>
    <name evidence="4" type="ORF">JMJ35_007444</name>
</gene>
<evidence type="ECO:0000256" key="3">
    <source>
        <dbReference type="SAM" id="MobiDB-lite"/>
    </source>
</evidence>
<dbReference type="Pfam" id="PF13855">
    <property type="entry name" value="LRR_8"/>
    <property type="match status" value="1"/>
</dbReference>
<accession>A0AA39QXT9</accession>
<dbReference type="InterPro" id="IPR003591">
    <property type="entry name" value="Leu-rich_rpt_typical-subtyp"/>
</dbReference>
<dbReference type="InterPro" id="IPR050715">
    <property type="entry name" value="LRR-SigEffector_domain"/>
</dbReference>
<feature type="region of interest" description="Disordered" evidence="3">
    <location>
        <begin position="48"/>
        <end position="67"/>
    </location>
</feature>
<dbReference type="AlphaFoldDB" id="A0AA39QXT9"/>